<organism evidence="2 3">
    <name type="scientific">Tetracentron sinense</name>
    <name type="common">Spur-leaf</name>
    <dbReference type="NCBI Taxonomy" id="13715"/>
    <lineage>
        <taxon>Eukaryota</taxon>
        <taxon>Viridiplantae</taxon>
        <taxon>Streptophyta</taxon>
        <taxon>Embryophyta</taxon>
        <taxon>Tracheophyta</taxon>
        <taxon>Spermatophyta</taxon>
        <taxon>Magnoliopsida</taxon>
        <taxon>Trochodendrales</taxon>
        <taxon>Trochodendraceae</taxon>
        <taxon>Tetracentron</taxon>
    </lineage>
</organism>
<evidence type="ECO:0000256" key="1">
    <source>
        <dbReference type="SAM" id="MobiDB-lite"/>
    </source>
</evidence>
<reference evidence="2 3" key="1">
    <citation type="submission" date="2020-04" db="EMBL/GenBank/DDBJ databases">
        <title>Plant Genome Project.</title>
        <authorList>
            <person name="Zhang R.-G."/>
        </authorList>
    </citation>
    <scope>NUCLEOTIDE SEQUENCE [LARGE SCALE GENOMIC DNA]</scope>
    <source>
        <strain evidence="2">YNK0</strain>
        <tissue evidence="2">Leaf</tissue>
    </source>
</reference>
<accession>A0A834YWM5</accession>
<protein>
    <submittedName>
        <fullName evidence="2">Uncharacterized protein</fullName>
    </submittedName>
</protein>
<dbReference type="EMBL" id="JABCRI010000013">
    <property type="protein sequence ID" value="KAF8395720.1"/>
    <property type="molecule type" value="Genomic_DNA"/>
</dbReference>
<keyword evidence="3" id="KW-1185">Reference proteome</keyword>
<proteinExistence type="predicted"/>
<name>A0A834YWM5_TETSI</name>
<sequence>MLQSVSITGGEFQDPLLSAPVIPTIVPALPPISQVYVPRRPWRASRARVPAHVGSSLPLPPSTSTSADPSLPLSDSDLDLPIAVRKGETTSFLTTNKKMSSGSCALSVHCTLSLLISSPNLARGMMKILINGYSSEGKPDYIINKRWLMVIWGADDSLAVSHALQTSYLNT</sequence>
<gene>
    <name evidence="2" type="ORF">HHK36_019670</name>
</gene>
<feature type="region of interest" description="Disordered" evidence="1">
    <location>
        <begin position="52"/>
        <end position="74"/>
    </location>
</feature>
<evidence type="ECO:0000313" key="3">
    <source>
        <dbReference type="Proteomes" id="UP000655225"/>
    </source>
</evidence>
<comment type="caution">
    <text evidence="2">The sequence shown here is derived from an EMBL/GenBank/DDBJ whole genome shotgun (WGS) entry which is preliminary data.</text>
</comment>
<feature type="compositionally biased region" description="Low complexity" evidence="1">
    <location>
        <begin position="62"/>
        <end position="74"/>
    </location>
</feature>
<dbReference type="Proteomes" id="UP000655225">
    <property type="component" value="Unassembled WGS sequence"/>
</dbReference>
<evidence type="ECO:0000313" key="2">
    <source>
        <dbReference type="EMBL" id="KAF8395720.1"/>
    </source>
</evidence>
<dbReference type="AlphaFoldDB" id="A0A834YWM5"/>